<dbReference type="InterPro" id="IPR017938">
    <property type="entry name" value="Riboflavin_synthase-like_b-brl"/>
</dbReference>
<keyword evidence="5" id="KW-0496">Mitochondrion</keyword>
<evidence type="ECO:0000256" key="1">
    <source>
        <dbReference type="ARBA" id="ARBA00001974"/>
    </source>
</evidence>
<feature type="binding site" evidence="10">
    <location>
        <position position="103"/>
    </location>
    <ligand>
        <name>FAD</name>
        <dbReference type="ChEBI" id="CHEBI:57692"/>
    </ligand>
</feature>
<comment type="cofactor">
    <cofactor evidence="1 10">
        <name>FAD</name>
        <dbReference type="ChEBI" id="CHEBI:57692"/>
    </cofactor>
</comment>
<feature type="binding site" evidence="10">
    <location>
        <position position="104"/>
    </location>
    <ligand>
        <name>FAD</name>
        <dbReference type="ChEBI" id="CHEBI:57692"/>
    </ligand>
</feature>
<dbReference type="Pfam" id="PF00175">
    <property type="entry name" value="NAD_binding_1"/>
    <property type="match status" value="1"/>
</dbReference>
<keyword evidence="7 11" id="KW-1133">Transmembrane helix</keyword>
<evidence type="ECO:0000256" key="10">
    <source>
        <dbReference type="PIRSR" id="PIRSR601834-1"/>
    </source>
</evidence>
<evidence type="ECO:0000256" key="4">
    <source>
        <dbReference type="ARBA" id="ARBA00022692"/>
    </source>
</evidence>
<comment type="subcellular location">
    <subcellularLocation>
        <location evidence="2">Mitochondrion outer membrane</location>
    </subcellularLocation>
</comment>
<evidence type="ECO:0000256" key="2">
    <source>
        <dbReference type="ARBA" id="ARBA00004294"/>
    </source>
</evidence>
<dbReference type="PROSITE" id="PS51384">
    <property type="entry name" value="FAD_FR"/>
    <property type="match status" value="1"/>
</dbReference>
<dbReference type="PRINTS" id="PR00406">
    <property type="entry name" value="CYTB5RDTASE"/>
</dbReference>
<keyword evidence="14" id="KW-1185">Reference proteome</keyword>
<keyword evidence="6 10" id="KW-0274">FAD</keyword>
<dbReference type="Gene3D" id="2.40.30.10">
    <property type="entry name" value="Translation factors"/>
    <property type="match status" value="1"/>
</dbReference>
<dbReference type="InterPro" id="IPR001433">
    <property type="entry name" value="OxRdtase_FAD/NAD-bd"/>
</dbReference>
<feature type="binding site" evidence="10">
    <location>
        <position position="138"/>
    </location>
    <ligand>
        <name>FAD</name>
        <dbReference type="ChEBI" id="CHEBI:57692"/>
    </ligand>
</feature>
<evidence type="ECO:0000256" key="9">
    <source>
        <dbReference type="ARBA" id="ARBA00023136"/>
    </source>
</evidence>
<dbReference type="PANTHER" id="PTHR19370">
    <property type="entry name" value="NADH-CYTOCHROME B5 REDUCTASE"/>
    <property type="match status" value="1"/>
</dbReference>
<dbReference type="CDD" id="cd06183">
    <property type="entry name" value="cyt_b5_reduct_like"/>
    <property type="match status" value="1"/>
</dbReference>
<evidence type="ECO:0000256" key="7">
    <source>
        <dbReference type="ARBA" id="ARBA00022989"/>
    </source>
</evidence>
<dbReference type="InterPro" id="IPR001834">
    <property type="entry name" value="CBR-like"/>
</dbReference>
<dbReference type="InterPro" id="IPR008333">
    <property type="entry name" value="Cbr1-like_FAD-bd_dom"/>
</dbReference>
<evidence type="ECO:0000256" key="11">
    <source>
        <dbReference type="SAM" id="Phobius"/>
    </source>
</evidence>
<dbReference type="EMBL" id="JAAPAO010000059">
    <property type="protein sequence ID" value="KAF4674654.1"/>
    <property type="molecule type" value="Genomic_DNA"/>
</dbReference>
<dbReference type="AlphaFoldDB" id="A0A7J6MT05"/>
<evidence type="ECO:0000256" key="3">
    <source>
        <dbReference type="ARBA" id="ARBA00022630"/>
    </source>
</evidence>
<keyword evidence="3 10" id="KW-0285">Flavoprotein</keyword>
<evidence type="ECO:0000256" key="5">
    <source>
        <dbReference type="ARBA" id="ARBA00022787"/>
    </source>
</evidence>
<reference evidence="13 14" key="1">
    <citation type="submission" date="2020-04" db="EMBL/GenBank/DDBJ databases">
        <title>Perkinsus chesapeaki whole genome sequence.</title>
        <authorList>
            <person name="Bogema D.R."/>
        </authorList>
    </citation>
    <scope>NUCLEOTIDE SEQUENCE [LARGE SCALE GENOMIC DNA]</scope>
    <source>
        <strain evidence="13">ATCC PRA-425</strain>
    </source>
</reference>
<dbReference type="SUPFAM" id="SSF63380">
    <property type="entry name" value="Riboflavin synthase domain-like"/>
    <property type="match status" value="1"/>
</dbReference>
<proteinExistence type="predicted"/>
<dbReference type="OrthoDB" id="432685at2759"/>
<evidence type="ECO:0000256" key="6">
    <source>
        <dbReference type="ARBA" id="ARBA00022827"/>
    </source>
</evidence>
<evidence type="ECO:0000313" key="14">
    <source>
        <dbReference type="Proteomes" id="UP000591131"/>
    </source>
</evidence>
<evidence type="ECO:0000313" key="13">
    <source>
        <dbReference type="EMBL" id="KAF4674654.1"/>
    </source>
</evidence>
<evidence type="ECO:0000256" key="8">
    <source>
        <dbReference type="ARBA" id="ARBA00023002"/>
    </source>
</evidence>
<organism evidence="13 14">
    <name type="scientific">Perkinsus chesapeaki</name>
    <name type="common">Clam parasite</name>
    <name type="synonym">Perkinsus andrewsi</name>
    <dbReference type="NCBI Taxonomy" id="330153"/>
    <lineage>
        <taxon>Eukaryota</taxon>
        <taxon>Sar</taxon>
        <taxon>Alveolata</taxon>
        <taxon>Perkinsozoa</taxon>
        <taxon>Perkinsea</taxon>
        <taxon>Perkinsida</taxon>
        <taxon>Perkinsidae</taxon>
        <taxon>Perkinsus</taxon>
    </lineage>
</organism>
<feature type="binding site" evidence="10">
    <location>
        <position position="102"/>
    </location>
    <ligand>
        <name>FAD</name>
        <dbReference type="ChEBI" id="CHEBI:57692"/>
    </ligand>
</feature>
<keyword evidence="4 11" id="KW-0812">Transmembrane</keyword>
<feature type="domain" description="FAD-binding FR-type" evidence="12">
    <location>
        <begin position="42"/>
        <end position="163"/>
    </location>
</feature>
<gene>
    <name evidence="13" type="primary">CYB5R3</name>
    <name evidence="13" type="ORF">FOL47_008854</name>
</gene>
<dbReference type="InterPro" id="IPR017927">
    <property type="entry name" value="FAD-bd_FR_type"/>
</dbReference>
<dbReference type="Gene3D" id="3.40.50.80">
    <property type="entry name" value="Nucleotide-binding domain of ferredoxin-NADP reductase (FNR) module"/>
    <property type="match status" value="1"/>
</dbReference>
<dbReference type="InterPro" id="IPR039261">
    <property type="entry name" value="FNR_nucleotide-bd"/>
</dbReference>
<keyword evidence="9 11" id="KW-0472">Membrane</keyword>
<feature type="binding site" evidence="10">
    <location>
        <position position="137"/>
    </location>
    <ligand>
        <name>FAD</name>
        <dbReference type="ChEBI" id="CHEBI:57692"/>
    </ligand>
</feature>
<feature type="binding site" evidence="10">
    <location>
        <position position="119"/>
    </location>
    <ligand>
        <name>FAD</name>
        <dbReference type="ChEBI" id="CHEBI:57692"/>
    </ligand>
</feature>
<name>A0A7J6MT05_PERCH</name>
<protein>
    <submittedName>
        <fullName evidence="13">NADH-cytochrome b5 reductase 3</fullName>
    </submittedName>
</protein>
<accession>A0A7J6MT05</accession>
<comment type="caution">
    <text evidence="13">The sequence shown here is derived from an EMBL/GenBank/DDBJ whole genome shotgun (WGS) entry which is preliminary data.</text>
</comment>
<feature type="binding site" evidence="10">
    <location>
        <position position="194"/>
    </location>
    <ligand>
        <name>FAD</name>
        <dbReference type="ChEBI" id="CHEBI:57692"/>
    </ligand>
</feature>
<dbReference type="GO" id="GO:0005741">
    <property type="term" value="C:mitochondrial outer membrane"/>
    <property type="evidence" value="ECO:0007669"/>
    <property type="project" value="UniProtKB-SubCell"/>
</dbReference>
<sequence>MSHDHEAQHTIIVGAVTAAVVGVTALAARRWYKNSHIALKKGRSFNAMLIDKTDVSHDVRRLTFALPHQNDILGLPIGHHVKLTADMPNPRTGLAPVETVSRPYTPVTLDDRHGSFQLVVKIYPSGQDERHPDGGWMSQYLDKMVPGVDSINVMGPVGRLTYKGHGIFDIVRSECQSCNGIKNLGMVAGGTGITPHYQIIQYVLKNKDELNMSLLCANRTPDDVLLGPELAMLADQHPSQLKVHHTVDDASKNPSWSGYVGRVTKEMLQETMPKPGPDTLIMLCGPKPMNEAAKGLLKELGYEKIYY</sequence>
<dbReference type="SUPFAM" id="SSF52343">
    <property type="entry name" value="Ferredoxin reductase-like, C-terminal NADP-linked domain"/>
    <property type="match status" value="1"/>
</dbReference>
<dbReference type="Proteomes" id="UP000591131">
    <property type="component" value="Unassembled WGS sequence"/>
</dbReference>
<feature type="transmembrane region" description="Helical" evidence="11">
    <location>
        <begin position="12"/>
        <end position="32"/>
    </location>
</feature>
<feature type="binding site" evidence="10">
    <location>
        <position position="121"/>
    </location>
    <ligand>
        <name>FAD</name>
        <dbReference type="ChEBI" id="CHEBI:57692"/>
    </ligand>
</feature>
<dbReference type="Pfam" id="PF00970">
    <property type="entry name" value="FAD_binding_6"/>
    <property type="match status" value="1"/>
</dbReference>
<dbReference type="FunFam" id="3.40.50.80:FF:000019">
    <property type="entry name" value="NADH-cytochrome b5 reductase"/>
    <property type="match status" value="1"/>
</dbReference>
<dbReference type="GO" id="GO:0016491">
    <property type="term" value="F:oxidoreductase activity"/>
    <property type="evidence" value="ECO:0007669"/>
    <property type="project" value="UniProtKB-KW"/>
</dbReference>
<evidence type="ECO:0000259" key="12">
    <source>
        <dbReference type="PROSITE" id="PS51384"/>
    </source>
</evidence>
<keyword evidence="5" id="KW-1000">Mitochondrion outer membrane</keyword>
<keyword evidence="8" id="KW-0560">Oxidoreductase</keyword>